<name>A0A8X6U667_NEPPI</name>
<accession>A0A8X6U667</accession>
<organism evidence="1 2">
    <name type="scientific">Nephila pilipes</name>
    <name type="common">Giant wood spider</name>
    <name type="synonym">Nephila maculata</name>
    <dbReference type="NCBI Taxonomy" id="299642"/>
    <lineage>
        <taxon>Eukaryota</taxon>
        <taxon>Metazoa</taxon>
        <taxon>Ecdysozoa</taxon>
        <taxon>Arthropoda</taxon>
        <taxon>Chelicerata</taxon>
        <taxon>Arachnida</taxon>
        <taxon>Araneae</taxon>
        <taxon>Araneomorphae</taxon>
        <taxon>Entelegynae</taxon>
        <taxon>Araneoidea</taxon>
        <taxon>Nephilidae</taxon>
        <taxon>Nephila</taxon>
    </lineage>
</organism>
<sequence>MAWSAIAYDCRSPLVCIVGSTTSQRYVDEVLHLATLPFLRGMPFTSRMTPDCTQSPSTLQGTECFLSHLSPRVSQQHVWDVNGHRLHCLSLPLSGDEL</sequence>
<comment type="caution">
    <text evidence="1">The sequence shown here is derived from an EMBL/GenBank/DDBJ whole genome shotgun (WGS) entry which is preliminary data.</text>
</comment>
<protein>
    <submittedName>
        <fullName evidence="1">Uncharacterized protein</fullName>
    </submittedName>
</protein>
<reference evidence="1" key="1">
    <citation type="submission" date="2020-08" db="EMBL/GenBank/DDBJ databases">
        <title>Multicomponent nature underlies the extraordinary mechanical properties of spider dragline silk.</title>
        <authorList>
            <person name="Kono N."/>
            <person name="Nakamura H."/>
            <person name="Mori M."/>
            <person name="Yoshida Y."/>
            <person name="Ohtoshi R."/>
            <person name="Malay A.D."/>
            <person name="Moran D.A.P."/>
            <person name="Tomita M."/>
            <person name="Numata K."/>
            <person name="Arakawa K."/>
        </authorList>
    </citation>
    <scope>NUCLEOTIDE SEQUENCE</scope>
</reference>
<keyword evidence="2" id="KW-1185">Reference proteome</keyword>
<proteinExistence type="predicted"/>
<dbReference type="EMBL" id="BMAW01023919">
    <property type="protein sequence ID" value="GFT85340.1"/>
    <property type="molecule type" value="Genomic_DNA"/>
</dbReference>
<evidence type="ECO:0000313" key="2">
    <source>
        <dbReference type="Proteomes" id="UP000887013"/>
    </source>
</evidence>
<gene>
    <name evidence="1" type="ORF">NPIL_477391</name>
</gene>
<dbReference type="AlphaFoldDB" id="A0A8X6U667"/>
<evidence type="ECO:0000313" key="1">
    <source>
        <dbReference type="EMBL" id="GFT85340.1"/>
    </source>
</evidence>
<dbReference type="Proteomes" id="UP000887013">
    <property type="component" value="Unassembled WGS sequence"/>
</dbReference>